<dbReference type="InterPro" id="IPR013783">
    <property type="entry name" value="Ig-like_fold"/>
</dbReference>
<evidence type="ECO:0000313" key="5">
    <source>
        <dbReference type="Proteomes" id="UP001501343"/>
    </source>
</evidence>
<dbReference type="InterPro" id="IPR001764">
    <property type="entry name" value="Glyco_hydro_3_N"/>
</dbReference>
<dbReference type="PRINTS" id="PR00133">
    <property type="entry name" value="GLHYDRLASE3"/>
</dbReference>
<dbReference type="Pfam" id="PF14310">
    <property type="entry name" value="Fn3-like"/>
    <property type="match status" value="1"/>
</dbReference>
<proteinExistence type="inferred from homology"/>
<comment type="caution">
    <text evidence="4">The sequence shown here is derived from an EMBL/GenBank/DDBJ whole genome shotgun (WGS) entry which is preliminary data.</text>
</comment>
<evidence type="ECO:0000256" key="1">
    <source>
        <dbReference type="ARBA" id="ARBA00005336"/>
    </source>
</evidence>
<dbReference type="SMART" id="SM01217">
    <property type="entry name" value="Fn3_like"/>
    <property type="match status" value="1"/>
</dbReference>
<dbReference type="Proteomes" id="UP001501343">
    <property type="component" value="Unassembled WGS sequence"/>
</dbReference>
<dbReference type="InterPro" id="IPR017853">
    <property type="entry name" value="GH"/>
</dbReference>
<dbReference type="InterPro" id="IPR036881">
    <property type="entry name" value="Glyco_hydro_3_C_sf"/>
</dbReference>
<dbReference type="Gene3D" id="2.60.40.10">
    <property type="entry name" value="Immunoglobulins"/>
    <property type="match status" value="1"/>
</dbReference>
<name>A0ABN2PBR1_9MICO</name>
<evidence type="ECO:0000256" key="2">
    <source>
        <dbReference type="ARBA" id="ARBA00022801"/>
    </source>
</evidence>
<dbReference type="Pfam" id="PF01915">
    <property type="entry name" value="Glyco_hydro_3_C"/>
    <property type="match status" value="1"/>
</dbReference>
<keyword evidence="2 4" id="KW-0378">Hydrolase</keyword>
<keyword evidence="5" id="KW-1185">Reference proteome</keyword>
<dbReference type="Pfam" id="PF00933">
    <property type="entry name" value="Glyco_hydro_3"/>
    <property type="match status" value="1"/>
</dbReference>
<protein>
    <submittedName>
        <fullName evidence="4">Glycoside hydrolase family 3 C-terminal domain-containing protein</fullName>
    </submittedName>
</protein>
<accession>A0ABN2PBR1</accession>
<dbReference type="RefSeq" id="WP_248145614.1">
    <property type="nucleotide sequence ID" value="NZ_BAAAOF010000002.1"/>
</dbReference>
<dbReference type="Gene3D" id="2.60.120.260">
    <property type="entry name" value="Galactose-binding domain-like"/>
    <property type="match status" value="1"/>
</dbReference>
<dbReference type="InterPro" id="IPR026891">
    <property type="entry name" value="Fn3-like"/>
</dbReference>
<dbReference type="InterPro" id="IPR050288">
    <property type="entry name" value="Cellulose_deg_GH3"/>
</dbReference>
<comment type="similarity">
    <text evidence="1">Belongs to the glycosyl hydrolase 3 family.</text>
</comment>
<feature type="domain" description="Fibronectin type III-like" evidence="3">
    <location>
        <begin position="729"/>
        <end position="797"/>
    </location>
</feature>
<organism evidence="4 5">
    <name type="scientific">Microbacterium aoyamense</name>
    <dbReference type="NCBI Taxonomy" id="344166"/>
    <lineage>
        <taxon>Bacteria</taxon>
        <taxon>Bacillati</taxon>
        <taxon>Actinomycetota</taxon>
        <taxon>Actinomycetes</taxon>
        <taxon>Micrococcales</taxon>
        <taxon>Microbacteriaceae</taxon>
        <taxon>Microbacterium</taxon>
    </lineage>
</organism>
<dbReference type="SUPFAM" id="SSF52279">
    <property type="entry name" value="Beta-D-glucan exohydrolase, C-terminal domain"/>
    <property type="match status" value="1"/>
</dbReference>
<dbReference type="PANTHER" id="PTHR42715">
    <property type="entry name" value="BETA-GLUCOSIDASE"/>
    <property type="match status" value="1"/>
</dbReference>
<dbReference type="PANTHER" id="PTHR42715:SF10">
    <property type="entry name" value="BETA-GLUCOSIDASE"/>
    <property type="match status" value="1"/>
</dbReference>
<reference evidence="4 5" key="1">
    <citation type="journal article" date="2019" name="Int. J. Syst. Evol. Microbiol.">
        <title>The Global Catalogue of Microorganisms (GCM) 10K type strain sequencing project: providing services to taxonomists for standard genome sequencing and annotation.</title>
        <authorList>
            <consortium name="The Broad Institute Genomics Platform"/>
            <consortium name="The Broad Institute Genome Sequencing Center for Infectious Disease"/>
            <person name="Wu L."/>
            <person name="Ma J."/>
        </authorList>
    </citation>
    <scope>NUCLEOTIDE SEQUENCE [LARGE SCALE GENOMIC DNA]</scope>
    <source>
        <strain evidence="4 5">JCM 14900</strain>
    </source>
</reference>
<sequence>MTVPTEQQLAARCGKLSLEEKIQLLTGRDSWSTWPMEKIGLHSIVMSDGPAGVRGDAWDERSPSINLPSPTAAAAAWDRRLIRRYGEALGSEATRKNVHVVLGPTINIQRTPYGGRHFEAFSEDPVLTGILAAEYVKGVQSFGVGATIKHYIANDSETDRFTVDVQVDERTLREVYLLAFEEPIVHGGSWLVMSAYNSVNGASASENVLLETPLNAEWAFDGLVVSDWTAVRSLESAKVPQDLAMPGPSSAWSESLIDAVRAGEIDEALIDRKVVRLLRLAARVGALHVDEADDRAAPLPEVELRDVARESAIAGTVLLKNDGILPLVAPASIAVIGEGAVIARTQGGGSATVIPSSVVTPLEGVRAAFPDSSVTWAQGAVVQRGLADLADGTFTSGGVAGMAVKYYSGGALLAEEVRRASGIVSFDAHALAAKSDLIEFTLTYAPGVVSSSVALGVAGLCDFEVLVGGSAIATGELRLDAADDPAAAVLHPPSAVFTAPIEDGRVDLTVRFVPKLGEMGVAMSFRVGTPPSERSADELIAEAVAAAGDADVAIVVVSTSSEVESEGFDRNTLALPGTQDALVRAIAAANPRTVVVVNTGAPVTLPWRHDVAAILSMWFPGQEFGHALGDVLTGASEPRGRLPMTWPDAEDRVPVSNVAPRNGVLNYAEGIHVGYRAWLRERAEPAYSFGFGLGYTTWDVESVEVVDDARDDVSVRVTVRNTGPRAGSSVVQAYLRRESESSVDRPERWLAGFEAVSAEAGESVDVAMEIPRRRFAHWDGTWSVEPGEFALMVGFSSDDIRSTVDVAV</sequence>
<dbReference type="EMBL" id="BAAAOF010000002">
    <property type="protein sequence ID" value="GAA1917660.1"/>
    <property type="molecule type" value="Genomic_DNA"/>
</dbReference>
<dbReference type="GO" id="GO:0016787">
    <property type="term" value="F:hydrolase activity"/>
    <property type="evidence" value="ECO:0007669"/>
    <property type="project" value="UniProtKB-KW"/>
</dbReference>
<dbReference type="InterPro" id="IPR002772">
    <property type="entry name" value="Glyco_hydro_3_C"/>
</dbReference>
<dbReference type="Gene3D" id="3.40.50.1700">
    <property type="entry name" value="Glycoside hydrolase family 3 C-terminal domain"/>
    <property type="match status" value="1"/>
</dbReference>
<dbReference type="Gene3D" id="3.20.20.300">
    <property type="entry name" value="Glycoside hydrolase, family 3, N-terminal domain"/>
    <property type="match status" value="1"/>
</dbReference>
<gene>
    <name evidence="4" type="ORF">GCM10009775_07640</name>
</gene>
<dbReference type="SUPFAM" id="SSF51445">
    <property type="entry name" value="(Trans)glycosidases"/>
    <property type="match status" value="1"/>
</dbReference>
<dbReference type="InterPro" id="IPR036962">
    <property type="entry name" value="Glyco_hydro_3_N_sf"/>
</dbReference>
<evidence type="ECO:0000259" key="3">
    <source>
        <dbReference type="SMART" id="SM01217"/>
    </source>
</evidence>
<evidence type="ECO:0000313" key="4">
    <source>
        <dbReference type="EMBL" id="GAA1917660.1"/>
    </source>
</evidence>